<organism evidence="1 2">
    <name type="scientific">Ambispora gerdemannii</name>
    <dbReference type="NCBI Taxonomy" id="144530"/>
    <lineage>
        <taxon>Eukaryota</taxon>
        <taxon>Fungi</taxon>
        <taxon>Fungi incertae sedis</taxon>
        <taxon>Mucoromycota</taxon>
        <taxon>Glomeromycotina</taxon>
        <taxon>Glomeromycetes</taxon>
        <taxon>Archaeosporales</taxon>
        <taxon>Ambisporaceae</taxon>
        <taxon>Ambispora</taxon>
    </lineage>
</organism>
<accession>A0A9N9E9X4</accession>
<sequence>MAQLTLEKRAQAIALLDVGVKNRPRCGRPQKLTIRDKRTLVRRITTNECSNAVQLRKSLLTHEKKDVN</sequence>
<dbReference type="AlphaFoldDB" id="A0A9N9E9X4"/>
<comment type="caution">
    <text evidence="1">The sequence shown here is derived from an EMBL/GenBank/DDBJ whole genome shotgun (WGS) entry which is preliminary data.</text>
</comment>
<protein>
    <submittedName>
        <fullName evidence="1">561_t:CDS:1</fullName>
    </submittedName>
</protein>
<evidence type="ECO:0000313" key="2">
    <source>
        <dbReference type="Proteomes" id="UP000789831"/>
    </source>
</evidence>
<feature type="non-terminal residue" evidence="1">
    <location>
        <position position="68"/>
    </location>
</feature>
<keyword evidence="2" id="KW-1185">Reference proteome</keyword>
<evidence type="ECO:0000313" key="1">
    <source>
        <dbReference type="EMBL" id="CAG8668173.1"/>
    </source>
</evidence>
<dbReference type="EMBL" id="CAJVPL010007179">
    <property type="protein sequence ID" value="CAG8668173.1"/>
    <property type="molecule type" value="Genomic_DNA"/>
</dbReference>
<gene>
    <name evidence="1" type="ORF">AGERDE_LOCUS12133</name>
</gene>
<name>A0A9N9E9X4_9GLOM</name>
<dbReference type="OrthoDB" id="2431445at2759"/>
<reference evidence="1" key="1">
    <citation type="submission" date="2021-06" db="EMBL/GenBank/DDBJ databases">
        <authorList>
            <person name="Kallberg Y."/>
            <person name="Tangrot J."/>
            <person name="Rosling A."/>
        </authorList>
    </citation>
    <scope>NUCLEOTIDE SEQUENCE</scope>
    <source>
        <strain evidence="1">MT106</strain>
    </source>
</reference>
<dbReference type="Proteomes" id="UP000789831">
    <property type="component" value="Unassembled WGS sequence"/>
</dbReference>
<proteinExistence type="predicted"/>